<dbReference type="Proteomes" id="UP000596661">
    <property type="component" value="Chromosome 9"/>
</dbReference>
<evidence type="ECO:0000256" key="1">
    <source>
        <dbReference type="ARBA" id="ARBA00004123"/>
    </source>
</evidence>
<keyword evidence="11" id="KW-1185">Reference proteome</keyword>
<name>A0A803QDP3_CANSA</name>
<dbReference type="PANTHER" id="PTHR31165:SF2">
    <property type="entry name" value="ALOG DOMAIN-CONTAINING PROTEIN"/>
    <property type="match status" value="1"/>
</dbReference>
<evidence type="ECO:0000259" key="9">
    <source>
        <dbReference type="PROSITE" id="PS51697"/>
    </source>
</evidence>
<dbReference type="InterPro" id="IPR006936">
    <property type="entry name" value="ALOG_dom"/>
</dbReference>
<dbReference type="PANTHER" id="PTHR31165">
    <property type="entry name" value="PROTEIN G1-LIKE2"/>
    <property type="match status" value="1"/>
</dbReference>
<dbReference type="EMBL" id="UZAU01000756">
    <property type="status" value="NOT_ANNOTATED_CDS"/>
    <property type="molecule type" value="Genomic_DNA"/>
</dbReference>
<accession>A0A803QDP3</accession>
<proteinExistence type="inferred from homology"/>
<keyword evidence="7" id="KW-0539">Nucleus</keyword>
<dbReference type="AlphaFoldDB" id="A0A803QDP3"/>
<evidence type="ECO:0000256" key="3">
    <source>
        <dbReference type="ARBA" id="ARBA00022473"/>
    </source>
</evidence>
<keyword evidence="6" id="KW-0804">Transcription</keyword>
<dbReference type="EnsemblPlants" id="evm.model.09.1200">
    <property type="protein sequence ID" value="cds.evm.model.09.1200"/>
    <property type="gene ID" value="evm.TU.09.1200"/>
</dbReference>
<dbReference type="Pfam" id="PF04852">
    <property type="entry name" value="ALOG_dom"/>
    <property type="match status" value="1"/>
</dbReference>
<dbReference type="PROSITE" id="PS51697">
    <property type="entry name" value="ALOG"/>
    <property type="match status" value="1"/>
</dbReference>
<feature type="compositionally biased region" description="Acidic residues" evidence="8">
    <location>
        <begin position="294"/>
        <end position="324"/>
    </location>
</feature>
<dbReference type="InterPro" id="IPR040222">
    <property type="entry name" value="ALOG"/>
</dbReference>
<reference evidence="10" key="2">
    <citation type="submission" date="2021-03" db="UniProtKB">
        <authorList>
            <consortium name="EnsemblPlants"/>
        </authorList>
    </citation>
    <scope>IDENTIFICATION</scope>
</reference>
<dbReference type="GO" id="GO:0005634">
    <property type="term" value="C:nucleus"/>
    <property type="evidence" value="ECO:0007669"/>
    <property type="project" value="UniProtKB-SubCell"/>
</dbReference>
<dbReference type="Gramene" id="evm.model.09.1200">
    <property type="protein sequence ID" value="cds.evm.model.09.1200"/>
    <property type="gene ID" value="evm.TU.09.1200"/>
</dbReference>
<evidence type="ECO:0000313" key="10">
    <source>
        <dbReference type="EnsemblPlants" id="cds.evm.model.09.1200"/>
    </source>
</evidence>
<organism evidence="10 11">
    <name type="scientific">Cannabis sativa</name>
    <name type="common">Hemp</name>
    <name type="synonym">Marijuana</name>
    <dbReference type="NCBI Taxonomy" id="3483"/>
    <lineage>
        <taxon>Eukaryota</taxon>
        <taxon>Viridiplantae</taxon>
        <taxon>Streptophyta</taxon>
        <taxon>Embryophyta</taxon>
        <taxon>Tracheophyta</taxon>
        <taxon>Spermatophyta</taxon>
        <taxon>Magnoliopsida</taxon>
        <taxon>eudicotyledons</taxon>
        <taxon>Gunneridae</taxon>
        <taxon>Pentapetalae</taxon>
        <taxon>rosids</taxon>
        <taxon>fabids</taxon>
        <taxon>Rosales</taxon>
        <taxon>Cannabaceae</taxon>
        <taxon>Cannabis</taxon>
    </lineage>
</organism>
<protein>
    <recommendedName>
        <fullName evidence="9">ALOG domain-containing protein</fullName>
    </recommendedName>
</protein>
<feature type="region of interest" description="Disordered" evidence="8">
    <location>
        <begin position="276"/>
        <end position="348"/>
    </location>
</feature>
<evidence type="ECO:0000256" key="7">
    <source>
        <dbReference type="ARBA" id="ARBA00023242"/>
    </source>
</evidence>
<comment type="subcellular location">
    <subcellularLocation>
        <location evidence="1">Nucleus</location>
    </subcellularLocation>
</comment>
<keyword evidence="5" id="KW-0238">DNA-binding</keyword>
<keyword evidence="3" id="KW-0217">Developmental protein</keyword>
<reference evidence="10" key="1">
    <citation type="submission" date="2018-11" db="EMBL/GenBank/DDBJ databases">
        <authorList>
            <person name="Grassa J C."/>
        </authorList>
    </citation>
    <scope>NUCLEOTIDE SEQUENCE [LARGE SCALE GENOMIC DNA]</scope>
</reference>
<feature type="region of interest" description="Disordered" evidence="8">
    <location>
        <begin position="233"/>
        <end position="260"/>
    </location>
</feature>
<evidence type="ECO:0000256" key="5">
    <source>
        <dbReference type="ARBA" id="ARBA00023125"/>
    </source>
</evidence>
<dbReference type="GO" id="GO:0003677">
    <property type="term" value="F:DNA binding"/>
    <property type="evidence" value="ECO:0007669"/>
    <property type="project" value="UniProtKB-KW"/>
</dbReference>
<evidence type="ECO:0000256" key="6">
    <source>
        <dbReference type="ARBA" id="ARBA00023163"/>
    </source>
</evidence>
<evidence type="ECO:0000256" key="4">
    <source>
        <dbReference type="ARBA" id="ARBA00023015"/>
    </source>
</evidence>
<sequence>MYCKLHGAISLKTQRRRRLQYDLLKERDWDNFGQYLRNHNDPPITISQCRVSHVLKFLRYLDQFGETKIHDDTCQFYGQLHPPETCPCPNKEFWGNLDGVVGRLRAAFSERNGNAEINPFGAIAVGDYVTMGKGKSPILNVLTEFGLEEPSNDIVVEVSVARKFLRFSVEEFALPTVKLVVLYFVQCYFLGGPLRKDKIDVNIMTVRKKDKDGRFYRLLVFPYALQVKGKGNREFSSKSVPNASIEGDQVGPPSSKAHEHVTRIEKMDTLIESSRAAYNHHSSQTENVLRSLENDDDVVGDGKNEDDEEIDFREDNEPGDDDYNANDNSGDGGPNTDEDGGGGDDYGQSVSVAEKVKTDEVHVVVDGGAKLNEHVVDASTTQKYTKIYDKIVVASGILCDLKEHDLFSNDDDDFIDASASMACGVQAAEKMMDSSSIAVVAGHSSVSSSFQGSVVLSNGASFVVLGNSDGSVVLDNGDRT</sequence>
<evidence type="ECO:0000256" key="2">
    <source>
        <dbReference type="ARBA" id="ARBA00010308"/>
    </source>
</evidence>
<feature type="domain" description="ALOG" evidence="9">
    <location>
        <begin position="20"/>
        <end position="145"/>
    </location>
</feature>
<evidence type="ECO:0000256" key="8">
    <source>
        <dbReference type="SAM" id="MobiDB-lite"/>
    </source>
</evidence>
<evidence type="ECO:0000313" key="11">
    <source>
        <dbReference type="Proteomes" id="UP000596661"/>
    </source>
</evidence>
<keyword evidence="4" id="KW-0805">Transcription regulation</keyword>
<dbReference type="GO" id="GO:0009299">
    <property type="term" value="P:mRNA transcription"/>
    <property type="evidence" value="ECO:0007669"/>
    <property type="project" value="TreeGrafter"/>
</dbReference>
<dbReference type="GO" id="GO:0009416">
    <property type="term" value="P:response to light stimulus"/>
    <property type="evidence" value="ECO:0007669"/>
    <property type="project" value="TreeGrafter"/>
</dbReference>
<comment type="similarity">
    <text evidence="2">Belongs to the plant homeotic and developmental regulators ALOG protein family.</text>
</comment>